<protein>
    <recommendedName>
        <fullName evidence="10">Glycerol-3-phosphate acyltransferase</fullName>
    </recommendedName>
    <alternativeName>
        <fullName evidence="10">Acyl-PO4 G3P acyltransferase</fullName>
    </alternativeName>
    <alternativeName>
        <fullName evidence="10">Acyl-phosphate--glycerol-3-phosphate acyltransferase</fullName>
    </alternativeName>
    <alternativeName>
        <fullName evidence="10">G3P acyltransferase</fullName>
        <shortName evidence="10">GPAT</shortName>
        <ecNumber evidence="10">2.3.1.275</ecNumber>
    </alternativeName>
    <alternativeName>
        <fullName evidence="10">Lysophosphatidic acid synthase</fullName>
        <shortName evidence="10">LPA synthase</shortName>
    </alternativeName>
</protein>
<comment type="pathway">
    <text evidence="10">Lipid metabolism; phospholipid metabolism.</text>
</comment>
<reference evidence="11" key="1">
    <citation type="submission" date="2021-12" db="EMBL/GenBank/DDBJ databases">
        <title>Alicyclobacillaceae gen. nov., sp. nov., isolated from chalcocite enrichment system.</title>
        <authorList>
            <person name="Jiang Z."/>
        </authorList>
    </citation>
    <scope>NUCLEOTIDE SEQUENCE</scope>
    <source>
        <strain evidence="11">MYW30-H2</strain>
    </source>
</reference>
<dbReference type="NCBIfam" id="TIGR00023">
    <property type="entry name" value="glycerol-3-phosphate 1-O-acyltransferase PlsY"/>
    <property type="match status" value="1"/>
</dbReference>
<keyword evidence="4 10" id="KW-0812">Transmembrane</keyword>
<proteinExistence type="inferred from homology"/>
<feature type="transmembrane region" description="Helical" evidence="10">
    <location>
        <begin position="49"/>
        <end position="72"/>
    </location>
</feature>
<keyword evidence="7 10" id="KW-0472">Membrane</keyword>
<dbReference type="GO" id="GO:0004366">
    <property type="term" value="F:glycerol-3-phosphate O-acyltransferase activity"/>
    <property type="evidence" value="ECO:0007669"/>
    <property type="project" value="UniProtKB-EC"/>
</dbReference>
<comment type="function">
    <text evidence="10">Catalyzes the transfer of an acyl group from acyl-phosphate (acyl-PO(4)) to glycerol-3-phosphate (G3P) to form lysophosphatidic acid (LPA). This enzyme utilizes acyl-phosphate as fatty acyl donor, but not acyl-CoA or acyl-ACP.</text>
</comment>
<sequence length="200" mass="21661">MGWTIGIILVSYLIGSISPSYLMGKWVAGIDIRQHGSGNAGATNTMRVLGVKAGIFVFLFDALKGVFMVWIANVLTGGNLVAMVLAGLFTIFGHNWPVYFGFRGGKGVATTIGVLLTLAAVPALCAGVIAIALLLVTRYVSLASLSFVTFVPIFLVLFHRPMMLVFATIFLALVSYWKHRKNIERLAKGQENRLGKKANR</sequence>
<keyword evidence="6 10" id="KW-0443">Lipid metabolism</keyword>
<comment type="similarity">
    <text evidence="10">Belongs to the PlsY family.</text>
</comment>
<dbReference type="RefSeq" id="WP_347436431.1">
    <property type="nucleotide sequence ID" value="NZ_CP089291.1"/>
</dbReference>
<dbReference type="SMART" id="SM01207">
    <property type="entry name" value="G3P_acyltransf"/>
    <property type="match status" value="1"/>
</dbReference>
<evidence type="ECO:0000256" key="6">
    <source>
        <dbReference type="ARBA" id="ARBA00023098"/>
    </source>
</evidence>
<evidence type="ECO:0000256" key="8">
    <source>
        <dbReference type="ARBA" id="ARBA00023209"/>
    </source>
</evidence>
<keyword evidence="2 10" id="KW-0444">Lipid biosynthesis</keyword>
<dbReference type="EC" id="2.3.1.275" evidence="10"/>
<feature type="transmembrane region" description="Helical" evidence="10">
    <location>
        <begin position="6"/>
        <end position="28"/>
    </location>
</feature>
<comment type="subcellular location">
    <subcellularLocation>
        <location evidence="10">Cell membrane</location>
        <topology evidence="10">Multi-pass membrane protein</topology>
    </subcellularLocation>
</comment>
<evidence type="ECO:0000313" key="11">
    <source>
        <dbReference type="EMBL" id="UOF89740.1"/>
    </source>
</evidence>
<comment type="catalytic activity">
    <reaction evidence="10">
        <text>an acyl phosphate + sn-glycerol 3-phosphate = a 1-acyl-sn-glycero-3-phosphate + phosphate</text>
        <dbReference type="Rhea" id="RHEA:34075"/>
        <dbReference type="ChEBI" id="CHEBI:43474"/>
        <dbReference type="ChEBI" id="CHEBI:57597"/>
        <dbReference type="ChEBI" id="CHEBI:57970"/>
        <dbReference type="ChEBI" id="CHEBI:59918"/>
        <dbReference type="EC" id="2.3.1.275"/>
    </reaction>
</comment>
<evidence type="ECO:0000256" key="9">
    <source>
        <dbReference type="ARBA" id="ARBA00023264"/>
    </source>
</evidence>
<comment type="subunit">
    <text evidence="10">Probably interacts with PlsX.</text>
</comment>
<accession>A0ABY4CGV4</accession>
<dbReference type="Pfam" id="PF02660">
    <property type="entry name" value="G3P_acyltransf"/>
    <property type="match status" value="1"/>
</dbReference>
<dbReference type="EMBL" id="CP089291">
    <property type="protein sequence ID" value="UOF89740.1"/>
    <property type="molecule type" value="Genomic_DNA"/>
</dbReference>
<dbReference type="InterPro" id="IPR003811">
    <property type="entry name" value="G3P_acylTferase_PlsY"/>
</dbReference>
<evidence type="ECO:0000256" key="1">
    <source>
        <dbReference type="ARBA" id="ARBA00022475"/>
    </source>
</evidence>
<evidence type="ECO:0000313" key="12">
    <source>
        <dbReference type="Proteomes" id="UP000830167"/>
    </source>
</evidence>
<keyword evidence="9 10" id="KW-1208">Phospholipid metabolism</keyword>
<keyword evidence="8 10" id="KW-0594">Phospholipid biosynthesis</keyword>
<evidence type="ECO:0000256" key="7">
    <source>
        <dbReference type="ARBA" id="ARBA00023136"/>
    </source>
</evidence>
<keyword evidence="5 10" id="KW-1133">Transmembrane helix</keyword>
<evidence type="ECO:0000256" key="10">
    <source>
        <dbReference type="HAMAP-Rule" id="MF_01043"/>
    </source>
</evidence>
<dbReference type="PANTHER" id="PTHR30309:SF0">
    <property type="entry name" value="GLYCEROL-3-PHOSPHATE ACYLTRANSFERASE-RELATED"/>
    <property type="match status" value="1"/>
</dbReference>
<feature type="transmembrane region" description="Helical" evidence="10">
    <location>
        <begin position="112"/>
        <end position="135"/>
    </location>
</feature>
<evidence type="ECO:0000256" key="2">
    <source>
        <dbReference type="ARBA" id="ARBA00022516"/>
    </source>
</evidence>
<organism evidence="11 12">
    <name type="scientific">Fodinisporobacter ferrooxydans</name>
    <dbReference type="NCBI Taxonomy" id="2901836"/>
    <lineage>
        <taxon>Bacteria</taxon>
        <taxon>Bacillati</taxon>
        <taxon>Bacillota</taxon>
        <taxon>Bacilli</taxon>
        <taxon>Bacillales</taxon>
        <taxon>Alicyclobacillaceae</taxon>
        <taxon>Fodinisporobacter</taxon>
    </lineage>
</organism>
<feature type="transmembrane region" description="Helical" evidence="10">
    <location>
        <begin position="147"/>
        <end position="177"/>
    </location>
</feature>
<keyword evidence="12" id="KW-1185">Reference proteome</keyword>
<dbReference type="Proteomes" id="UP000830167">
    <property type="component" value="Chromosome"/>
</dbReference>
<name>A0ABY4CGV4_9BACL</name>
<evidence type="ECO:0000256" key="3">
    <source>
        <dbReference type="ARBA" id="ARBA00022679"/>
    </source>
</evidence>
<feature type="transmembrane region" description="Helical" evidence="10">
    <location>
        <begin position="78"/>
        <end position="100"/>
    </location>
</feature>
<gene>
    <name evidence="10 11" type="primary">plsY</name>
    <name evidence="11" type="ORF">LSG31_17935</name>
</gene>
<evidence type="ECO:0000256" key="4">
    <source>
        <dbReference type="ARBA" id="ARBA00022692"/>
    </source>
</evidence>
<evidence type="ECO:0000256" key="5">
    <source>
        <dbReference type="ARBA" id="ARBA00022989"/>
    </source>
</evidence>
<keyword evidence="3 10" id="KW-0808">Transferase</keyword>
<keyword evidence="1 10" id="KW-1003">Cell membrane</keyword>
<keyword evidence="11" id="KW-0012">Acyltransferase</keyword>
<dbReference type="PANTHER" id="PTHR30309">
    <property type="entry name" value="INNER MEMBRANE PROTEIN YGIH"/>
    <property type="match status" value="1"/>
</dbReference>
<dbReference type="HAMAP" id="MF_01043">
    <property type="entry name" value="PlsY"/>
    <property type="match status" value="1"/>
</dbReference>